<comment type="caution">
    <text evidence="1">The sequence shown here is derived from an EMBL/GenBank/DDBJ whole genome shotgun (WGS) entry which is preliminary data.</text>
</comment>
<evidence type="ECO:0000313" key="2">
    <source>
        <dbReference type="Proteomes" id="UP000054805"/>
    </source>
</evidence>
<dbReference type="AlphaFoldDB" id="A0A0V1GLJ2"/>
<dbReference type="EMBL" id="JYDS01001333">
    <property type="protein sequence ID" value="KRY99142.1"/>
    <property type="molecule type" value="Genomic_DNA"/>
</dbReference>
<sequence length="76" mass="8899">MSNKALFHSQRNAEEFRSKTYKASRHRCSIFNKSDQNMKSQIQPKMALQSFIKFEQAYAPHGNHISMLYISGFSLR</sequence>
<reference evidence="1 2" key="1">
    <citation type="submission" date="2015-01" db="EMBL/GenBank/DDBJ databases">
        <title>Evolution of Trichinella species and genotypes.</title>
        <authorList>
            <person name="Korhonen P.K."/>
            <person name="Edoardo P."/>
            <person name="Giuseppe L.R."/>
            <person name="Gasser R.B."/>
        </authorList>
    </citation>
    <scope>NUCLEOTIDE SEQUENCE [LARGE SCALE GENOMIC DNA]</scope>
    <source>
        <strain evidence="1">ISS588</strain>
    </source>
</reference>
<dbReference type="Proteomes" id="UP000054805">
    <property type="component" value="Unassembled WGS sequence"/>
</dbReference>
<name>A0A0V1GLJ2_TRIPS</name>
<organism evidence="1 2">
    <name type="scientific">Trichinella pseudospiralis</name>
    <name type="common">Parasitic roundworm</name>
    <dbReference type="NCBI Taxonomy" id="6337"/>
    <lineage>
        <taxon>Eukaryota</taxon>
        <taxon>Metazoa</taxon>
        <taxon>Ecdysozoa</taxon>
        <taxon>Nematoda</taxon>
        <taxon>Enoplea</taxon>
        <taxon>Dorylaimia</taxon>
        <taxon>Trichinellida</taxon>
        <taxon>Trichinellidae</taxon>
        <taxon>Trichinella</taxon>
    </lineage>
</organism>
<proteinExistence type="predicted"/>
<keyword evidence="2" id="KW-1185">Reference proteome</keyword>
<gene>
    <name evidence="1" type="ORF">T4B_11238</name>
</gene>
<accession>A0A0V1GLJ2</accession>
<protein>
    <submittedName>
        <fullName evidence="1">Uncharacterized protein</fullName>
    </submittedName>
</protein>
<evidence type="ECO:0000313" key="1">
    <source>
        <dbReference type="EMBL" id="KRY99142.1"/>
    </source>
</evidence>